<gene>
    <name evidence="9" type="ORF">BCR44DRAFT_1431308</name>
</gene>
<sequence length="473" mass="52099">MNRLCACACPGRPRPPPIPRLVHGPLVVILVTLALLTSHASAAALRLSQDRRAIIPVLEFGFAPGGSLNLSCPNEWGLPANITTSVDLRGVGSATNYVHRITQNESAIWHRAKTGPAISATLEYKAVNPPNSLLDVGLQPLPRIFFLAAAFYVLLMAKFVKMMREPEAQVFWIHRMMLLLLVLLVVDKTFHSVQTWYLDNGVDAKGWDLAAYILTFIKSSVAMTIVALIASGWSFVRPILPKRERRIVLCIIPLQLVTNFARFMIEVLAFGSQSWTTWTSIFPLFDLASFLMILWIILSTRAHLLQAAEDDGKAQQTLDKIKLWGTLYGIVLGYLYLTRIIAVVLQAVLPFTHLWVADAFLEGVSAWFYAIMGWKFRPVAANPYTQVGAGGMWADDEDDDEDDEQSRAEGGVVRRKPAAGGEGEVGEDGMPGTALEMEEVVTFTIDEEDDDEHHVVAPAAAEASSSTEPSRSA</sequence>
<evidence type="ECO:0000313" key="10">
    <source>
        <dbReference type="Proteomes" id="UP000193411"/>
    </source>
</evidence>
<dbReference type="PANTHER" id="PTHR21229">
    <property type="entry name" value="LUNG SEVEN TRANSMEMBRANE RECEPTOR"/>
    <property type="match status" value="1"/>
</dbReference>
<feature type="region of interest" description="Disordered" evidence="6">
    <location>
        <begin position="391"/>
        <end position="433"/>
    </location>
</feature>
<dbReference type="InterPro" id="IPR053937">
    <property type="entry name" value="GOST_TM"/>
</dbReference>
<feature type="transmembrane region" description="Helical" evidence="7">
    <location>
        <begin position="210"/>
        <end position="235"/>
    </location>
</feature>
<evidence type="ECO:0000256" key="1">
    <source>
        <dbReference type="ARBA" id="ARBA00004141"/>
    </source>
</evidence>
<keyword evidence="2 7" id="KW-0812">Transmembrane</keyword>
<evidence type="ECO:0000313" key="9">
    <source>
        <dbReference type="EMBL" id="ORZ37024.1"/>
    </source>
</evidence>
<dbReference type="EMBL" id="MCFL01000014">
    <property type="protein sequence ID" value="ORZ37024.1"/>
    <property type="molecule type" value="Genomic_DNA"/>
</dbReference>
<reference evidence="9 10" key="1">
    <citation type="submission" date="2016-07" db="EMBL/GenBank/DDBJ databases">
        <title>Pervasive Adenine N6-methylation of Active Genes in Fungi.</title>
        <authorList>
            <consortium name="DOE Joint Genome Institute"/>
            <person name="Mondo S.J."/>
            <person name="Dannebaum R.O."/>
            <person name="Kuo R.C."/>
            <person name="Labutti K."/>
            <person name="Haridas S."/>
            <person name="Kuo A."/>
            <person name="Salamov A."/>
            <person name="Ahrendt S.R."/>
            <person name="Lipzen A."/>
            <person name="Sullivan W."/>
            <person name="Andreopoulos W.B."/>
            <person name="Clum A."/>
            <person name="Lindquist E."/>
            <person name="Daum C."/>
            <person name="Ramamoorthy G.K."/>
            <person name="Gryganskyi A."/>
            <person name="Culley D."/>
            <person name="Magnuson J.K."/>
            <person name="James T.Y."/>
            <person name="O'Malley M.A."/>
            <person name="Stajich J.E."/>
            <person name="Spatafora J.W."/>
            <person name="Visel A."/>
            <person name="Grigoriev I.V."/>
        </authorList>
    </citation>
    <scope>NUCLEOTIDE SEQUENCE [LARGE SCALE GENOMIC DNA]</scope>
    <source>
        <strain evidence="9 10">PL171</strain>
    </source>
</reference>
<dbReference type="AlphaFoldDB" id="A0A1Y2HSX4"/>
<dbReference type="Pfam" id="PF06814">
    <property type="entry name" value="GOST_TM"/>
    <property type="match status" value="1"/>
</dbReference>
<organism evidence="9 10">
    <name type="scientific">Catenaria anguillulae PL171</name>
    <dbReference type="NCBI Taxonomy" id="765915"/>
    <lineage>
        <taxon>Eukaryota</taxon>
        <taxon>Fungi</taxon>
        <taxon>Fungi incertae sedis</taxon>
        <taxon>Blastocladiomycota</taxon>
        <taxon>Blastocladiomycetes</taxon>
        <taxon>Blastocladiales</taxon>
        <taxon>Catenariaceae</taxon>
        <taxon>Catenaria</taxon>
    </lineage>
</organism>
<feature type="domain" description="GOST seven transmembrane" evidence="8">
    <location>
        <begin position="140"/>
        <end position="382"/>
    </location>
</feature>
<name>A0A1Y2HSX4_9FUNG</name>
<feature type="transmembrane region" description="Helical" evidence="7">
    <location>
        <begin position="354"/>
        <end position="372"/>
    </location>
</feature>
<dbReference type="PANTHER" id="PTHR21229:SF2">
    <property type="entry name" value="RE59932P"/>
    <property type="match status" value="1"/>
</dbReference>
<dbReference type="GO" id="GO:0005794">
    <property type="term" value="C:Golgi apparatus"/>
    <property type="evidence" value="ECO:0007669"/>
    <property type="project" value="TreeGrafter"/>
</dbReference>
<evidence type="ECO:0000256" key="7">
    <source>
        <dbReference type="SAM" id="Phobius"/>
    </source>
</evidence>
<keyword evidence="5 7" id="KW-0472">Membrane</keyword>
<evidence type="ECO:0000256" key="6">
    <source>
        <dbReference type="SAM" id="MobiDB-lite"/>
    </source>
</evidence>
<comment type="subcellular location">
    <subcellularLocation>
        <location evidence="1">Membrane</location>
        <topology evidence="1">Multi-pass membrane protein</topology>
    </subcellularLocation>
</comment>
<evidence type="ECO:0000256" key="4">
    <source>
        <dbReference type="ARBA" id="ARBA00022989"/>
    </source>
</evidence>
<feature type="region of interest" description="Disordered" evidence="6">
    <location>
        <begin position="445"/>
        <end position="473"/>
    </location>
</feature>
<comment type="caution">
    <text evidence="9">The sequence shown here is derived from an EMBL/GenBank/DDBJ whole genome shotgun (WGS) entry which is preliminary data.</text>
</comment>
<protein>
    <submittedName>
        <fullName evidence="9">Lung seven transmembrane receptor-domain-containing protein</fullName>
    </submittedName>
</protein>
<keyword evidence="9" id="KW-0675">Receptor</keyword>
<feature type="transmembrane region" description="Helical" evidence="7">
    <location>
        <begin position="172"/>
        <end position="190"/>
    </location>
</feature>
<accession>A0A1Y2HSX4</accession>
<feature type="transmembrane region" description="Helical" evidence="7">
    <location>
        <begin position="247"/>
        <end position="265"/>
    </location>
</feature>
<feature type="compositionally biased region" description="Low complexity" evidence="6">
    <location>
        <begin position="456"/>
        <end position="473"/>
    </location>
</feature>
<keyword evidence="10" id="KW-1185">Reference proteome</keyword>
<dbReference type="Proteomes" id="UP000193411">
    <property type="component" value="Unassembled WGS sequence"/>
</dbReference>
<feature type="transmembrane region" description="Helical" evidence="7">
    <location>
        <begin position="323"/>
        <end position="348"/>
    </location>
</feature>
<dbReference type="GO" id="GO:0016020">
    <property type="term" value="C:membrane"/>
    <property type="evidence" value="ECO:0007669"/>
    <property type="project" value="UniProtKB-SubCell"/>
</dbReference>
<evidence type="ECO:0000259" key="8">
    <source>
        <dbReference type="Pfam" id="PF06814"/>
    </source>
</evidence>
<keyword evidence="3" id="KW-0732">Signal</keyword>
<evidence type="ECO:0000256" key="5">
    <source>
        <dbReference type="ARBA" id="ARBA00023136"/>
    </source>
</evidence>
<dbReference type="InterPro" id="IPR009637">
    <property type="entry name" value="GPR107/GPR108-like"/>
</dbReference>
<keyword evidence="4 7" id="KW-1133">Transmembrane helix</keyword>
<feature type="transmembrane region" description="Helical" evidence="7">
    <location>
        <begin position="141"/>
        <end position="160"/>
    </location>
</feature>
<feature type="transmembrane region" description="Helical" evidence="7">
    <location>
        <begin position="21"/>
        <end position="42"/>
    </location>
</feature>
<proteinExistence type="predicted"/>
<feature type="transmembrane region" description="Helical" evidence="7">
    <location>
        <begin position="277"/>
        <end position="298"/>
    </location>
</feature>
<feature type="compositionally biased region" description="Acidic residues" evidence="6">
    <location>
        <begin position="394"/>
        <end position="404"/>
    </location>
</feature>
<dbReference type="OrthoDB" id="29657at2759"/>
<evidence type="ECO:0000256" key="3">
    <source>
        <dbReference type="ARBA" id="ARBA00022729"/>
    </source>
</evidence>
<evidence type="ECO:0000256" key="2">
    <source>
        <dbReference type="ARBA" id="ARBA00022692"/>
    </source>
</evidence>